<name>A0A5B7D8S7_PORTR</name>
<proteinExistence type="predicted"/>
<organism evidence="1 2">
    <name type="scientific">Portunus trituberculatus</name>
    <name type="common">Swimming crab</name>
    <name type="synonym">Neptunus trituberculatus</name>
    <dbReference type="NCBI Taxonomy" id="210409"/>
    <lineage>
        <taxon>Eukaryota</taxon>
        <taxon>Metazoa</taxon>
        <taxon>Ecdysozoa</taxon>
        <taxon>Arthropoda</taxon>
        <taxon>Crustacea</taxon>
        <taxon>Multicrustacea</taxon>
        <taxon>Malacostraca</taxon>
        <taxon>Eumalacostraca</taxon>
        <taxon>Eucarida</taxon>
        <taxon>Decapoda</taxon>
        <taxon>Pleocyemata</taxon>
        <taxon>Brachyura</taxon>
        <taxon>Eubrachyura</taxon>
        <taxon>Portunoidea</taxon>
        <taxon>Portunidae</taxon>
        <taxon>Portuninae</taxon>
        <taxon>Portunus</taxon>
    </lineage>
</organism>
<evidence type="ECO:0000313" key="2">
    <source>
        <dbReference type="Proteomes" id="UP000324222"/>
    </source>
</evidence>
<sequence length="111" mass="12222">MTSNANYLFSAALPGEPQSSVVPNMACHSSFIAKLGDWINPLCDLSNGNIQNNPSDAIHVEDQTGTSQLVRFVMEQYQPDDSPLCLHSEIYVHIFGCLDEDTGSTIMHTDY</sequence>
<accession>A0A5B7D8S7</accession>
<keyword evidence="2" id="KW-1185">Reference proteome</keyword>
<reference evidence="1 2" key="1">
    <citation type="submission" date="2019-05" db="EMBL/GenBank/DDBJ databases">
        <title>Another draft genome of Portunus trituberculatus and its Hox gene families provides insights of decapod evolution.</title>
        <authorList>
            <person name="Jeong J.-H."/>
            <person name="Song I."/>
            <person name="Kim S."/>
            <person name="Choi T."/>
            <person name="Kim D."/>
            <person name="Ryu S."/>
            <person name="Kim W."/>
        </authorList>
    </citation>
    <scope>NUCLEOTIDE SEQUENCE [LARGE SCALE GENOMIC DNA]</scope>
    <source>
        <tissue evidence="1">Muscle</tissue>
    </source>
</reference>
<dbReference type="EMBL" id="VSRR010000607">
    <property type="protein sequence ID" value="MPC17627.1"/>
    <property type="molecule type" value="Genomic_DNA"/>
</dbReference>
<dbReference type="AlphaFoldDB" id="A0A5B7D8S7"/>
<evidence type="ECO:0000313" key="1">
    <source>
        <dbReference type="EMBL" id="MPC17627.1"/>
    </source>
</evidence>
<dbReference type="Proteomes" id="UP000324222">
    <property type="component" value="Unassembled WGS sequence"/>
</dbReference>
<comment type="caution">
    <text evidence="1">The sequence shown here is derived from an EMBL/GenBank/DDBJ whole genome shotgun (WGS) entry which is preliminary data.</text>
</comment>
<gene>
    <name evidence="1" type="ORF">E2C01_010490</name>
</gene>
<protein>
    <submittedName>
        <fullName evidence="1">Uncharacterized protein</fullName>
    </submittedName>
</protein>